<dbReference type="EMBL" id="OU342829">
    <property type="protein sequence ID" value="CAG7581196.1"/>
    <property type="molecule type" value="Genomic_DNA"/>
</dbReference>
<evidence type="ECO:0000313" key="1">
    <source>
        <dbReference type="EMBL" id="CAG7581196.1"/>
    </source>
</evidence>
<proteinExistence type="predicted"/>
<accession>A0A8D9CCN7</accession>
<organism evidence="1">
    <name type="scientific">uncultured marine phage</name>
    <dbReference type="NCBI Taxonomy" id="707152"/>
    <lineage>
        <taxon>Viruses</taxon>
        <taxon>environmental samples</taxon>
    </lineage>
</organism>
<reference evidence="1" key="1">
    <citation type="submission" date="2021-06" db="EMBL/GenBank/DDBJ databases">
        <authorList>
            <person name="Gannon L."/>
            <person name="Redgwell R T."/>
            <person name="Michniewski S."/>
            <person name="Harrison D C."/>
            <person name="Millard A."/>
        </authorList>
    </citation>
    <scope>NUCLEOTIDE SEQUENCE</scope>
</reference>
<sequence length="271" mass="31846">MNYSEKLKDVLNEINDPVSQRLLELEGSEQDIDNVDISTKEGYISFNRDGREARTRIKAGRFVSTVANEEFTPREIEVFFNQFKSIGEYHQIKDRFELGSGDDFEYCYTRENYAEQTGSLRGSCMTNVGAERLRLYMKNPKKIKILMLKDEDGGVLGRAIVWRNSFVREGESAEDRNNSETFKVNVMDRVYTTKDYLVHLFERYASEQGWYVKSGYNMEFKRPDGEQVKCRVKCNLKDYEYGNYPYLDTMRSISKKGTISNKRWKGEVRFY</sequence>
<protein>
    <submittedName>
        <fullName evidence="1">Uncharacterized protein</fullName>
    </submittedName>
</protein>
<gene>
    <name evidence="1" type="ORF">SLAVMIC_00722</name>
</gene>
<name>A0A8D9CCN7_9VIRU</name>